<feature type="compositionally biased region" description="Basic and acidic residues" evidence="1">
    <location>
        <begin position="125"/>
        <end position="157"/>
    </location>
</feature>
<feature type="chain" id="PRO_5042034617" evidence="2">
    <location>
        <begin position="25"/>
        <end position="650"/>
    </location>
</feature>
<name>A0AAD9GCD9_BABDI</name>
<keyword evidence="4" id="KW-1185">Reference proteome</keyword>
<proteinExistence type="predicted"/>
<evidence type="ECO:0000256" key="2">
    <source>
        <dbReference type="SAM" id="SignalP"/>
    </source>
</evidence>
<feature type="compositionally biased region" description="Basic and acidic residues" evidence="1">
    <location>
        <begin position="249"/>
        <end position="315"/>
    </location>
</feature>
<sequence length="650" mass="71357">MMGRGVFAATAIVALLASLDICSSHELVVTSYTHLVPVFLEIADKPARKKKRVKRAKKSHKTHPAPSPVKSVEHEEPVKAHTHDDDKKAVDEHDAEGHDDKATKQAVGDDKTEEGNKDNAVANSSDDHKHAETQNDDATKEATTSHDKEHNVDKGSEVGESANSSTESSDDSSKSSDEEDAPKESTKENEVPNEKEQSDKADESNSNEGKVADSHKDQANDEEAHEGKSNKEKDEHKTEHEPAAVSLLEAKKANHDVAESAEKEPVKKVEGEVEDETSHEAAQKSHSNVDDHSKDEAEKPAENSNHENSSVKDEQESQTPSPSEEEKKETNETETNNSVENTQATKEDGSDSNEKQPSDDSDNMSNAEKDTSSESKEHNETQETPKDKAEDTAHEEVKEESHGKEADNTPNKPASDASPNGMHHKETTTKQLVVCPNTCQLHKDEKDTPVEEHIFDIREVKRTCSIDCADSCQNALGGKTQCILNDGNTPTCTPFDDSGSMECSNNYKPCAMPFVMPNQKFQLKASTKNNNQGEITVKGAGFNDCIAFLLADENGACTKDNIDQNILNTRHLLDPTYTVEHSSDEITFSNVKVQRPGHYKICLYQQFAPTQNGWTLMGGVMHMLEGMQLREPSNVVSTVYSIDAGTLIVE</sequence>
<accession>A0AAD9GCD9</accession>
<feature type="region of interest" description="Disordered" evidence="1">
    <location>
        <begin position="47"/>
        <end position="424"/>
    </location>
</feature>
<feature type="compositionally biased region" description="Basic and acidic residues" evidence="1">
    <location>
        <begin position="71"/>
        <end position="117"/>
    </location>
</feature>
<protein>
    <submittedName>
        <fullName evidence="3">Uncharacterized protein</fullName>
    </submittedName>
</protein>
<dbReference type="AlphaFoldDB" id="A0AAD9GCD9"/>
<reference evidence="3" key="2">
    <citation type="submission" date="2021-05" db="EMBL/GenBank/DDBJ databases">
        <authorList>
            <person name="Pain A."/>
        </authorList>
    </citation>
    <scope>NUCLEOTIDE SEQUENCE</scope>
    <source>
        <strain evidence="3">1802A</strain>
    </source>
</reference>
<feature type="compositionally biased region" description="Basic and acidic residues" evidence="1">
    <location>
        <begin position="171"/>
        <end position="203"/>
    </location>
</feature>
<dbReference type="EMBL" id="JAHBMH010000044">
    <property type="protein sequence ID" value="KAK1935921.1"/>
    <property type="molecule type" value="Genomic_DNA"/>
</dbReference>
<organism evidence="3 4">
    <name type="scientific">Babesia divergens</name>
    <dbReference type="NCBI Taxonomy" id="32595"/>
    <lineage>
        <taxon>Eukaryota</taxon>
        <taxon>Sar</taxon>
        <taxon>Alveolata</taxon>
        <taxon>Apicomplexa</taxon>
        <taxon>Aconoidasida</taxon>
        <taxon>Piroplasmida</taxon>
        <taxon>Babesiidae</taxon>
        <taxon>Babesia</taxon>
    </lineage>
</organism>
<gene>
    <name evidence="3" type="ORF">X943_000391</name>
</gene>
<feature type="compositionally biased region" description="Low complexity" evidence="1">
    <location>
        <begin position="333"/>
        <end position="342"/>
    </location>
</feature>
<evidence type="ECO:0000313" key="4">
    <source>
        <dbReference type="Proteomes" id="UP001195914"/>
    </source>
</evidence>
<feature type="compositionally biased region" description="Basic and acidic residues" evidence="1">
    <location>
        <begin position="225"/>
        <end position="242"/>
    </location>
</feature>
<comment type="caution">
    <text evidence="3">The sequence shown here is derived from an EMBL/GenBank/DDBJ whole genome shotgun (WGS) entry which is preliminary data.</text>
</comment>
<reference evidence="3" key="1">
    <citation type="journal article" date="2014" name="Nucleic Acids Res.">
        <title>The evolutionary dynamics of variant antigen genes in Babesia reveal a history of genomic innovation underlying host-parasite interaction.</title>
        <authorList>
            <person name="Jackson A.P."/>
            <person name="Otto T.D."/>
            <person name="Darby A."/>
            <person name="Ramaprasad A."/>
            <person name="Xia D."/>
            <person name="Echaide I.E."/>
            <person name="Farber M."/>
            <person name="Gahlot S."/>
            <person name="Gamble J."/>
            <person name="Gupta D."/>
            <person name="Gupta Y."/>
            <person name="Jackson L."/>
            <person name="Malandrin L."/>
            <person name="Malas T.B."/>
            <person name="Moussa E."/>
            <person name="Nair M."/>
            <person name="Reid A.J."/>
            <person name="Sanders M."/>
            <person name="Sharma J."/>
            <person name="Tracey A."/>
            <person name="Quail M.A."/>
            <person name="Weir W."/>
            <person name="Wastling J.M."/>
            <person name="Hall N."/>
            <person name="Willadsen P."/>
            <person name="Lingelbach K."/>
            <person name="Shiels B."/>
            <person name="Tait A."/>
            <person name="Berriman M."/>
            <person name="Allred D.R."/>
            <person name="Pain A."/>
        </authorList>
    </citation>
    <scope>NUCLEOTIDE SEQUENCE</scope>
    <source>
        <strain evidence="3">1802A</strain>
    </source>
</reference>
<feature type="compositionally biased region" description="Basic and acidic residues" evidence="1">
    <location>
        <begin position="210"/>
        <end position="219"/>
    </location>
</feature>
<feature type="signal peptide" evidence="2">
    <location>
        <begin position="1"/>
        <end position="24"/>
    </location>
</feature>
<dbReference type="Proteomes" id="UP001195914">
    <property type="component" value="Unassembled WGS sequence"/>
</dbReference>
<evidence type="ECO:0000256" key="1">
    <source>
        <dbReference type="SAM" id="MobiDB-lite"/>
    </source>
</evidence>
<keyword evidence="2" id="KW-0732">Signal</keyword>
<feature type="compositionally biased region" description="Basic residues" evidence="1">
    <location>
        <begin position="47"/>
        <end position="63"/>
    </location>
</feature>
<feature type="compositionally biased region" description="Basic and acidic residues" evidence="1">
    <location>
        <begin position="345"/>
        <end position="358"/>
    </location>
</feature>
<evidence type="ECO:0000313" key="3">
    <source>
        <dbReference type="EMBL" id="KAK1935921.1"/>
    </source>
</evidence>
<feature type="compositionally biased region" description="Basic and acidic residues" evidence="1">
    <location>
        <begin position="367"/>
        <end position="407"/>
    </location>
</feature>